<dbReference type="InterPro" id="IPR049809">
    <property type="entry name" value="YehF/YfeS-like_WGR"/>
</dbReference>
<gene>
    <name evidence="2" type="ORF">Ga0080574_TMP5073</name>
</gene>
<dbReference type="InterPro" id="IPR008893">
    <property type="entry name" value="WGR_domain"/>
</dbReference>
<keyword evidence="3" id="KW-1185">Reference proteome</keyword>
<dbReference type="SMART" id="SM00773">
    <property type="entry name" value="WGR"/>
    <property type="match status" value="1"/>
</dbReference>
<dbReference type="EMBL" id="CP015096">
    <property type="protein sequence ID" value="APZ55355.1"/>
    <property type="molecule type" value="Genomic_DNA"/>
</dbReference>
<dbReference type="Pfam" id="PF05406">
    <property type="entry name" value="WGR"/>
    <property type="match status" value="1"/>
</dbReference>
<feature type="domain" description="WGR" evidence="1">
    <location>
        <begin position="1"/>
        <end position="77"/>
    </location>
</feature>
<dbReference type="PROSITE" id="PS51977">
    <property type="entry name" value="WGR"/>
    <property type="match status" value="1"/>
</dbReference>
<name>A0A1P8V159_9RHOB</name>
<geneLocation type="plasmid" evidence="3">
    <name>ppaby8</name>
</geneLocation>
<sequence length="77" mass="9188">MITLYRVDEDRNMRRFYHLRVERTLFGGWALIREWGRIGSRKGQALEEWFEAAELAEAALQKLESAKRRRGYCLVRG</sequence>
<protein>
    <recommendedName>
        <fullName evidence="1">WGR domain-containing protein</fullName>
    </recommendedName>
</protein>
<dbReference type="CDD" id="cd07996">
    <property type="entry name" value="WGR_MMR_like"/>
    <property type="match status" value="1"/>
</dbReference>
<evidence type="ECO:0000313" key="2">
    <source>
        <dbReference type="EMBL" id="APZ55355.1"/>
    </source>
</evidence>
<dbReference type="Proteomes" id="UP000187059">
    <property type="component" value="Plasmid pPABY8"/>
</dbReference>
<evidence type="ECO:0000259" key="1">
    <source>
        <dbReference type="PROSITE" id="PS51977"/>
    </source>
</evidence>
<dbReference type="SUPFAM" id="SSF142921">
    <property type="entry name" value="WGR domain-like"/>
    <property type="match status" value="1"/>
</dbReference>
<keyword evidence="2" id="KW-0614">Plasmid</keyword>
<dbReference type="AlphaFoldDB" id="A0A1P8V159"/>
<dbReference type="InterPro" id="IPR036930">
    <property type="entry name" value="WGR_dom_sf"/>
</dbReference>
<reference evidence="2 3" key="1">
    <citation type="submission" date="2016-04" db="EMBL/GenBank/DDBJ databases">
        <title>Deep-sea bacteria in the southern Pacific.</title>
        <authorList>
            <person name="Tang K."/>
        </authorList>
    </citation>
    <scope>NUCLEOTIDE SEQUENCE [LARGE SCALE GENOMIC DNA]</scope>
    <source>
        <strain evidence="2 3">JLT2014</strain>
        <plasmid evidence="3">ppaby8</plasmid>
    </source>
</reference>
<organism evidence="2 3">
    <name type="scientific">Salipiger abyssi</name>
    <dbReference type="NCBI Taxonomy" id="1250539"/>
    <lineage>
        <taxon>Bacteria</taxon>
        <taxon>Pseudomonadati</taxon>
        <taxon>Pseudomonadota</taxon>
        <taxon>Alphaproteobacteria</taxon>
        <taxon>Rhodobacterales</taxon>
        <taxon>Roseobacteraceae</taxon>
        <taxon>Salipiger</taxon>
    </lineage>
</organism>
<accession>A0A1P8V159</accession>
<dbReference type="Gene3D" id="2.20.140.10">
    <property type="entry name" value="WGR domain"/>
    <property type="match status" value="1"/>
</dbReference>
<dbReference type="KEGG" id="paby:Ga0080574_TMP5073"/>
<proteinExistence type="predicted"/>
<dbReference type="OrthoDB" id="5801306at2"/>
<dbReference type="RefSeq" id="WP_076706300.1">
    <property type="nucleotide sequence ID" value="NZ_CP015096.1"/>
</dbReference>
<evidence type="ECO:0000313" key="3">
    <source>
        <dbReference type="Proteomes" id="UP000187059"/>
    </source>
</evidence>